<dbReference type="AlphaFoldDB" id="S1NHT5"/>
<dbReference type="Proteomes" id="UP000014127">
    <property type="component" value="Unassembled WGS sequence"/>
</dbReference>
<dbReference type="Pfam" id="PF07314">
    <property type="entry name" value="Lit"/>
    <property type="match status" value="1"/>
</dbReference>
<dbReference type="NCBIfam" id="TIGR01906">
    <property type="entry name" value="integ_TIGR01906"/>
    <property type="match status" value="1"/>
</dbReference>
<keyword evidence="1" id="KW-0812">Transmembrane</keyword>
<proteinExistence type="predicted"/>
<evidence type="ECO:0000313" key="2">
    <source>
        <dbReference type="EMBL" id="EOT43274.1"/>
    </source>
</evidence>
<keyword evidence="3" id="KW-1185">Reference proteome</keyword>
<name>S1NHT5_9ENTE</name>
<dbReference type="OrthoDB" id="9813051at2"/>
<dbReference type="HOGENOM" id="CLU_093826_1_1_9"/>
<feature type="transmembrane region" description="Helical" evidence="1">
    <location>
        <begin position="159"/>
        <end position="178"/>
    </location>
</feature>
<feature type="transmembrane region" description="Helical" evidence="1">
    <location>
        <begin position="204"/>
        <end position="228"/>
    </location>
</feature>
<comment type="caution">
    <text evidence="2">The sequence shown here is derived from an EMBL/GenBank/DDBJ whole genome shotgun (WGS) entry which is preliminary data.</text>
</comment>
<keyword evidence="1" id="KW-1133">Transmembrane helix</keyword>
<feature type="transmembrane region" description="Helical" evidence="1">
    <location>
        <begin position="45"/>
        <end position="67"/>
    </location>
</feature>
<reference evidence="2 3" key="1">
    <citation type="submission" date="2013-03" db="EMBL/GenBank/DDBJ databases">
        <title>The Genome Sequence of Enterococcus dispar ATCC_51266 (Illumina only assembly).</title>
        <authorList>
            <consortium name="The Broad Institute Genomics Platform"/>
            <consortium name="The Broad Institute Genome Sequencing Center for Infectious Disease"/>
            <person name="Earl A."/>
            <person name="Russ C."/>
            <person name="Gilmore M."/>
            <person name="Surin D."/>
            <person name="Walker B."/>
            <person name="Young S."/>
            <person name="Zeng Q."/>
            <person name="Gargeya S."/>
            <person name="Fitzgerald M."/>
            <person name="Haas B."/>
            <person name="Abouelleil A."/>
            <person name="Allen A.W."/>
            <person name="Alvarado L."/>
            <person name="Arachchi H.M."/>
            <person name="Berlin A.M."/>
            <person name="Chapman S.B."/>
            <person name="Gainer-Dewar J."/>
            <person name="Goldberg J."/>
            <person name="Griggs A."/>
            <person name="Gujja S."/>
            <person name="Hansen M."/>
            <person name="Howarth C."/>
            <person name="Imamovic A."/>
            <person name="Ireland A."/>
            <person name="Larimer J."/>
            <person name="McCowan C."/>
            <person name="Murphy C."/>
            <person name="Pearson M."/>
            <person name="Poon T.W."/>
            <person name="Priest M."/>
            <person name="Roberts A."/>
            <person name="Saif S."/>
            <person name="Shea T."/>
            <person name="Sisk P."/>
            <person name="Sykes S."/>
            <person name="Wortman J."/>
            <person name="Nusbaum C."/>
            <person name="Birren B."/>
        </authorList>
    </citation>
    <scope>NUCLEOTIDE SEQUENCE [LARGE SCALE GENOMIC DNA]</scope>
    <source>
        <strain evidence="2 3">ATCC 51266</strain>
    </source>
</reference>
<sequence length="241" mass="28875">MEILCRIKLFYIFTSIHIFYIILYYDSLKEGCTIHINRLKIGFSFLTIFVFALSHAISVTINFPGLLKINLLFQDASNFDIWNRSQVNIDFRNLMSYLNNPFQKSLKFDYLFLSNRGINHFKDVKLLFQLNYSILILSGLVVFWLFYKKILLREQAKIVSHYLKIFWISFCLIALLFFEKSFVVFHELFFTNNDWIFNYETDPIILFLPESFFLACFVLIFLINFFTLSKIHLLFNKKDLV</sequence>
<protein>
    <submittedName>
        <fullName evidence="2">Integral membrane protein</fullName>
    </submittedName>
</protein>
<keyword evidence="1" id="KW-0472">Membrane</keyword>
<evidence type="ECO:0000313" key="3">
    <source>
        <dbReference type="Proteomes" id="UP000014127"/>
    </source>
</evidence>
<dbReference type="STRING" id="44009.RV01_GL000243"/>
<dbReference type="InterPro" id="IPR010178">
    <property type="entry name" value="Lit"/>
</dbReference>
<feature type="transmembrane region" description="Helical" evidence="1">
    <location>
        <begin position="126"/>
        <end position="147"/>
    </location>
</feature>
<evidence type="ECO:0000256" key="1">
    <source>
        <dbReference type="SAM" id="Phobius"/>
    </source>
</evidence>
<gene>
    <name evidence="2" type="ORF">OMK_00628</name>
</gene>
<feature type="transmembrane region" description="Helical" evidence="1">
    <location>
        <begin position="6"/>
        <end position="25"/>
    </location>
</feature>
<organism evidence="2 3">
    <name type="scientific">Enterococcus dispar ATCC 51266</name>
    <dbReference type="NCBI Taxonomy" id="1139219"/>
    <lineage>
        <taxon>Bacteria</taxon>
        <taxon>Bacillati</taxon>
        <taxon>Bacillota</taxon>
        <taxon>Bacilli</taxon>
        <taxon>Lactobacillales</taxon>
        <taxon>Enterococcaceae</taxon>
        <taxon>Enterococcus</taxon>
    </lineage>
</organism>
<dbReference type="eggNOG" id="COG4478">
    <property type="taxonomic scope" value="Bacteria"/>
</dbReference>
<dbReference type="PATRIC" id="fig|1139219.3.peg.595"/>
<accession>S1NHT5</accession>
<dbReference type="EMBL" id="AHYR01000003">
    <property type="protein sequence ID" value="EOT43274.1"/>
    <property type="molecule type" value="Genomic_DNA"/>
</dbReference>